<dbReference type="Pfam" id="PF01055">
    <property type="entry name" value="Glyco_hydro_31_2nd"/>
    <property type="match status" value="1"/>
</dbReference>
<accession>A0A9W8XZJ9</accession>
<dbReference type="InterPro" id="IPR048395">
    <property type="entry name" value="Glyco_hydro_31_C"/>
</dbReference>
<keyword evidence="9" id="KW-1185">Reference proteome</keyword>
<keyword evidence="4" id="KW-0326">Glycosidase</keyword>
<name>A0A9W8XZJ9_9PLEO</name>
<dbReference type="Pfam" id="PF13802">
    <property type="entry name" value="Gal_mutarotas_2"/>
    <property type="match status" value="1"/>
</dbReference>
<organism evidence="8 9">
    <name type="scientific">Neocucurbitaria cava</name>
    <dbReference type="NCBI Taxonomy" id="798079"/>
    <lineage>
        <taxon>Eukaryota</taxon>
        <taxon>Fungi</taxon>
        <taxon>Dikarya</taxon>
        <taxon>Ascomycota</taxon>
        <taxon>Pezizomycotina</taxon>
        <taxon>Dothideomycetes</taxon>
        <taxon>Pleosporomycetidae</taxon>
        <taxon>Pleosporales</taxon>
        <taxon>Pleosporineae</taxon>
        <taxon>Cucurbitariaceae</taxon>
        <taxon>Neocucurbitaria</taxon>
    </lineage>
</organism>
<evidence type="ECO:0000256" key="3">
    <source>
        <dbReference type="ARBA" id="ARBA00012741"/>
    </source>
</evidence>
<dbReference type="Pfam" id="PF21365">
    <property type="entry name" value="Glyco_hydro_31_3rd"/>
    <property type="match status" value="1"/>
</dbReference>
<reference evidence="8" key="1">
    <citation type="submission" date="2022-10" db="EMBL/GenBank/DDBJ databases">
        <title>Tapping the CABI collections for fungal endophytes: first genome assemblies for Collariella, Neodidymelliopsis, Ascochyta clinopodiicola, Didymella pomorum, Didymosphaeria variabile, Neocosmospora piperis and Neocucurbitaria cava.</title>
        <authorList>
            <person name="Hill R."/>
        </authorList>
    </citation>
    <scope>NUCLEOTIDE SEQUENCE</scope>
    <source>
        <strain evidence="8">IMI 356814</strain>
    </source>
</reference>
<dbReference type="GO" id="GO:0005975">
    <property type="term" value="P:carbohydrate metabolic process"/>
    <property type="evidence" value="ECO:0007669"/>
    <property type="project" value="InterPro"/>
</dbReference>
<evidence type="ECO:0000256" key="1">
    <source>
        <dbReference type="ARBA" id="ARBA00001657"/>
    </source>
</evidence>
<dbReference type="CDD" id="cd14752">
    <property type="entry name" value="GH31_N"/>
    <property type="match status" value="1"/>
</dbReference>
<dbReference type="Gene3D" id="2.60.40.1760">
    <property type="entry name" value="glycosyl hydrolase (family 31)"/>
    <property type="match status" value="1"/>
</dbReference>
<dbReference type="AlphaFoldDB" id="A0A9W8XZJ9"/>
<feature type="domain" description="Glycosyl hydrolase family 31 C-terminal" evidence="7">
    <location>
        <begin position="618"/>
        <end position="717"/>
    </location>
</feature>
<dbReference type="InterPro" id="IPR025887">
    <property type="entry name" value="Glyco_hydro_31_N_dom"/>
</dbReference>
<dbReference type="GO" id="GO:0004558">
    <property type="term" value="F:alpha-1,4-glucosidase activity"/>
    <property type="evidence" value="ECO:0007669"/>
    <property type="project" value="UniProtKB-EC"/>
</dbReference>
<evidence type="ECO:0000259" key="7">
    <source>
        <dbReference type="Pfam" id="PF21365"/>
    </source>
</evidence>
<proteinExistence type="inferred from homology"/>
<comment type="similarity">
    <text evidence="2 4">Belongs to the glycosyl hydrolase 31 family.</text>
</comment>
<comment type="catalytic activity">
    <reaction evidence="1">
        <text>Hydrolysis of terminal, non-reducing (1-&gt;4)-linked alpha-D-glucose residues with release of alpha-D-glucose.</text>
        <dbReference type="EC" id="3.2.1.20"/>
    </reaction>
</comment>
<comment type="caution">
    <text evidence="8">The sequence shown here is derived from an EMBL/GenBank/DDBJ whole genome shotgun (WGS) entry which is preliminary data.</text>
</comment>
<dbReference type="EMBL" id="JAPEUY010000019">
    <property type="protein sequence ID" value="KAJ4363682.1"/>
    <property type="molecule type" value="Genomic_DNA"/>
</dbReference>
<dbReference type="InterPro" id="IPR017853">
    <property type="entry name" value="GH"/>
</dbReference>
<dbReference type="EC" id="3.2.1.20" evidence="3"/>
<dbReference type="PANTHER" id="PTHR22762:SF165">
    <property type="entry name" value="PUTATIVE (AFU_ORTHOLOGUE AFUA_1G06560)-RELATED"/>
    <property type="match status" value="1"/>
</dbReference>
<dbReference type="GO" id="GO:0030246">
    <property type="term" value="F:carbohydrate binding"/>
    <property type="evidence" value="ECO:0007669"/>
    <property type="project" value="InterPro"/>
</dbReference>
<dbReference type="OrthoDB" id="1334205at2759"/>
<dbReference type="Proteomes" id="UP001140560">
    <property type="component" value="Unassembled WGS sequence"/>
</dbReference>
<evidence type="ECO:0000313" key="8">
    <source>
        <dbReference type="EMBL" id="KAJ4363682.1"/>
    </source>
</evidence>
<dbReference type="SUPFAM" id="SSF51445">
    <property type="entry name" value="(Trans)glycosidases"/>
    <property type="match status" value="1"/>
</dbReference>
<dbReference type="PANTHER" id="PTHR22762">
    <property type="entry name" value="ALPHA-GLUCOSIDASE"/>
    <property type="match status" value="1"/>
</dbReference>
<dbReference type="InterPro" id="IPR011013">
    <property type="entry name" value="Gal_mutarotase_sf_dom"/>
</dbReference>
<evidence type="ECO:0000259" key="5">
    <source>
        <dbReference type="Pfam" id="PF01055"/>
    </source>
</evidence>
<dbReference type="Gene3D" id="3.20.20.80">
    <property type="entry name" value="Glycosidases"/>
    <property type="match status" value="1"/>
</dbReference>
<evidence type="ECO:0000313" key="9">
    <source>
        <dbReference type="Proteomes" id="UP001140560"/>
    </source>
</evidence>
<feature type="domain" description="Glycoside hydrolase family 31 N-terminal" evidence="6">
    <location>
        <begin position="35"/>
        <end position="204"/>
    </location>
</feature>
<dbReference type="SUPFAM" id="SSF74650">
    <property type="entry name" value="Galactose mutarotase-like"/>
    <property type="match status" value="1"/>
</dbReference>
<gene>
    <name evidence="8" type="ORF">N0V83_009979</name>
</gene>
<feature type="domain" description="Glycoside hydrolase family 31 TIM barrel" evidence="5">
    <location>
        <begin position="253"/>
        <end position="609"/>
    </location>
</feature>
<evidence type="ECO:0000256" key="2">
    <source>
        <dbReference type="ARBA" id="ARBA00007806"/>
    </source>
</evidence>
<evidence type="ECO:0000259" key="6">
    <source>
        <dbReference type="Pfam" id="PF13802"/>
    </source>
</evidence>
<sequence length="859" mass="95468">MPQLEHVPVGYDAVTTSSIPKSEIQLQSSSGGFRFTFQALRPGLFRTTFTSPKHLLPPHRATPVPQCNIRDESIAYTSPSANSQLLVVDEVTANVDWSSGLPLVSITLPGQHAPTHSDLPHRSYAADGTGIAHYTRYNFGTLHLGLGEKPAPMDLSNRHFVLSATDSFGYDVYRTDPMYKHIPLLINATPEGCVGIFSTSHARGYYSVGSEMDGMWGRFKVYRQEYGGLEEYIIVGKTLQDVVRIYADLVGHPMLVPRWAFGYLAGGMKYSMLDEPRACDALMEFAGKLKQHDIPCSGFQMSSGYTVAETEPKTRNVFTWNRHRFPDPKGFIDAFHKEGIRLIANVKPYVLDSHPEYEKLKAAGAFFTDSLTVASAEARLWSAGGGESGIGGHIDFTSKAGYKWWYEGICELKRVGIDCIWNDNNEYTIPHDGWQCELTEPSVIQDNAAEYGKEVGFWGRALNTELMGRSSHDASLDIEPNQRPFILTRSATAGTLRYCASAWSGDNVTSWDGMKGANALSLTAGMCLMQCYGHDIGGFEGPQPSPELLVRWCQQGIYSPRFAINCFKTSPDNNSVGDVIEPWMYEETTPLIRDIIKRRYELIPYLYSLALISHRTATPPQRWTGWGYEKDPEIWNNKILTDGETQYWLGDALLIGGVFEADAASAKVYLPKDPSQPGLQFLDLNNSPQTYYTAGQWVDIPAKWTDSIPVLAKVGSAVPVGRAKQTLSVGDTSNPANLALDDYRAIEIFPPKGSSNDKIFSNTWFEDDGTSPPPVRVSTFKLNYSTTNDTVQVEFSPELETGFKPHWSELNIILPAGDGRSVTLNGEQLVMDIVDAKGRARWRRVGQSEKGRVEERSRI</sequence>
<dbReference type="InterPro" id="IPR000322">
    <property type="entry name" value="Glyco_hydro_31_TIM"/>
</dbReference>
<evidence type="ECO:0000256" key="4">
    <source>
        <dbReference type="RuleBase" id="RU361185"/>
    </source>
</evidence>
<keyword evidence="4" id="KW-0378">Hydrolase</keyword>
<protein>
    <recommendedName>
        <fullName evidence="3">alpha-glucosidase</fullName>
        <ecNumber evidence="3">3.2.1.20</ecNumber>
    </recommendedName>
</protein>